<organism evidence="2 3">
    <name type="scientific">Rhizophagus clarus</name>
    <dbReference type="NCBI Taxonomy" id="94130"/>
    <lineage>
        <taxon>Eukaryota</taxon>
        <taxon>Fungi</taxon>
        <taxon>Fungi incertae sedis</taxon>
        <taxon>Mucoromycota</taxon>
        <taxon>Glomeromycotina</taxon>
        <taxon>Glomeromycetes</taxon>
        <taxon>Glomerales</taxon>
        <taxon>Glomeraceae</taxon>
        <taxon>Rhizophagus</taxon>
    </lineage>
</organism>
<comment type="caution">
    <text evidence="2">The sequence shown here is derived from an EMBL/GenBank/DDBJ whole genome shotgun (WGS) entry which is preliminary data.</text>
</comment>
<evidence type="ECO:0000313" key="3">
    <source>
        <dbReference type="Proteomes" id="UP000615446"/>
    </source>
</evidence>
<evidence type="ECO:0000259" key="1">
    <source>
        <dbReference type="Pfam" id="PF01498"/>
    </source>
</evidence>
<dbReference type="GO" id="GO:0015074">
    <property type="term" value="P:DNA integration"/>
    <property type="evidence" value="ECO:0007669"/>
    <property type="project" value="InterPro"/>
</dbReference>
<sequence length="315" mass="36405">MIHISLGKCTCICILINEGYSSCYIVSKENVDKSSVIQIKQKVEATGSVKDLPKTADIQKKLKSDDQIDVSVCTVKRTLHRNGLSSKIKQKKPYLKKKHREQRLKFAKKYRNWSFEDWNKVIWSDESKFMIFGSDSQQYCWKKPGEPIRNQHVKPTLNLVVVTLWYGDASLLLDNDPKHTANLTKQWFDDMNEIDRRLRKLESRVHNQDQLWDSIQKIWVEMDDECLSRLINSMPQRIEDVIKAKGVIQDGEEFYNTNWSIGNSSLNNLLVKNITLAPSLTISYDSIAVDIKNPEVFSSETGRNPQIKLLIKSAL</sequence>
<accession>A0A8H3KUS2</accession>
<proteinExistence type="predicted"/>
<dbReference type="EMBL" id="BLAL01000006">
    <property type="protein sequence ID" value="GES73351.1"/>
    <property type="molecule type" value="Genomic_DNA"/>
</dbReference>
<protein>
    <submittedName>
        <fullName evidence="2">IS630 family transposase</fullName>
    </submittedName>
</protein>
<feature type="domain" description="Transposase Tc1-like" evidence="1">
    <location>
        <begin position="56"/>
        <end position="112"/>
    </location>
</feature>
<dbReference type="Gene3D" id="3.30.420.10">
    <property type="entry name" value="Ribonuclease H-like superfamily/Ribonuclease H"/>
    <property type="match status" value="2"/>
</dbReference>
<reference evidence="2" key="1">
    <citation type="submission" date="2019-10" db="EMBL/GenBank/DDBJ databases">
        <title>Conservation and host-specific expression of non-tandemly repeated heterogenous ribosome RNA gene in arbuscular mycorrhizal fungi.</title>
        <authorList>
            <person name="Maeda T."/>
            <person name="Kobayashi Y."/>
            <person name="Nakagawa T."/>
            <person name="Ezawa T."/>
            <person name="Yamaguchi K."/>
            <person name="Bino T."/>
            <person name="Nishimoto Y."/>
            <person name="Shigenobu S."/>
            <person name="Kawaguchi M."/>
        </authorList>
    </citation>
    <scope>NUCLEOTIDE SEQUENCE</scope>
    <source>
        <strain evidence="2">HR1</strain>
    </source>
</reference>
<dbReference type="Proteomes" id="UP000615446">
    <property type="component" value="Unassembled WGS sequence"/>
</dbReference>
<gene>
    <name evidence="2" type="ORF">RCL2_000089200</name>
</gene>
<dbReference type="GO" id="GO:0003677">
    <property type="term" value="F:DNA binding"/>
    <property type="evidence" value="ECO:0007669"/>
    <property type="project" value="InterPro"/>
</dbReference>
<dbReference type="Pfam" id="PF01498">
    <property type="entry name" value="HTH_Tnp_Tc3_2"/>
    <property type="match status" value="1"/>
</dbReference>
<dbReference type="InterPro" id="IPR036397">
    <property type="entry name" value="RNaseH_sf"/>
</dbReference>
<dbReference type="GO" id="GO:0006313">
    <property type="term" value="P:DNA transposition"/>
    <property type="evidence" value="ECO:0007669"/>
    <property type="project" value="InterPro"/>
</dbReference>
<name>A0A8H3KUS2_9GLOM</name>
<dbReference type="AlphaFoldDB" id="A0A8H3KUS2"/>
<dbReference type="InterPro" id="IPR002492">
    <property type="entry name" value="Transposase_Tc1-like"/>
</dbReference>
<evidence type="ECO:0000313" key="2">
    <source>
        <dbReference type="EMBL" id="GES73351.1"/>
    </source>
</evidence>
<dbReference type="OrthoDB" id="2385703at2759"/>